<gene>
    <name evidence="2" type="ORF">OCV99_06325</name>
</gene>
<accession>A0ABT2RLC7</accession>
<proteinExistence type="predicted"/>
<comment type="caution">
    <text evidence="2">The sequence shown here is derived from an EMBL/GenBank/DDBJ whole genome shotgun (WGS) entry which is preliminary data.</text>
</comment>
<evidence type="ECO:0000256" key="1">
    <source>
        <dbReference type="SAM" id="MobiDB-lite"/>
    </source>
</evidence>
<name>A0ABT2RLC7_9FIRM</name>
<dbReference type="Proteomes" id="UP001652431">
    <property type="component" value="Unassembled WGS sequence"/>
</dbReference>
<sequence>MWKHSCQGRNLLQRPGGRPGVLPAVRAQNIPEPEEGRTGAGIPNTENKMKKKGKKK</sequence>
<organism evidence="2 3">
    <name type="scientific">Dorea acetigenes</name>
    <dbReference type="NCBI Taxonomy" id="2981787"/>
    <lineage>
        <taxon>Bacteria</taxon>
        <taxon>Bacillati</taxon>
        <taxon>Bacillota</taxon>
        <taxon>Clostridia</taxon>
        <taxon>Lachnospirales</taxon>
        <taxon>Lachnospiraceae</taxon>
        <taxon>Dorea</taxon>
    </lineage>
</organism>
<dbReference type="EMBL" id="JAOQJU010000004">
    <property type="protein sequence ID" value="MCU6686175.1"/>
    <property type="molecule type" value="Genomic_DNA"/>
</dbReference>
<protein>
    <submittedName>
        <fullName evidence="2">Uncharacterized protein</fullName>
    </submittedName>
</protein>
<reference evidence="2 3" key="1">
    <citation type="journal article" date="2021" name="ISME Commun">
        <title>Automated analysis of genomic sequences facilitates high-throughput and comprehensive description of bacteria.</title>
        <authorList>
            <person name="Hitch T.C.A."/>
        </authorList>
    </citation>
    <scope>NUCLEOTIDE SEQUENCE [LARGE SCALE GENOMIC DNA]</scope>
    <source>
        <strain evidence="2 3">Sanger_03</strain>
    </source>
</reference>
<keyword evidence="3" id="KW-1185">Reference proteome</keyword>
<evidence type="ECO:0000313" key="2">
    <source>
        <dbReference type="EMBL" id="MCU6686175.1"/>
    </source>
</evidence>
<evidence type="ECO:0000313" key="3">
    <source>
        <dbReference type="Proteomes" id="UP001652431"/>
    </source>
</evidence>
<feature type="region of interest" description="Disordered" evidence="1">
    <location>
        <begin position="1"/>
        <end position="56"/>
    </location>
</feature>